<dbReference type="RefSeq" id="WP_257893996.1">
    <property type="nucleotide sequence ID" value="NZ_JAIMBW010000001.1"/>
</dbReference>
<dbReference type="EMBL" id="CP078073">
    <property type="protein sequence ID" value="QXL87086.1"/>
    <property type="molecule type" value="Genomic_DNA"/>
</dbReference>
<feature type="domain" description="Aminotransferase class I/classII large" evidence="3">
    <location>
        <begin position="154"/>
        <end position="318"/>
    </location>
</feature>
<dbReference type="Proteomes" id="UP000693972">
    <property type="component" value="Unassembled WGS sequence"/>
</dbReference>
<evidence type="ECO:0000313" key="4">
    <source>
        <dbReference type="EMBL" id="QXL87086.1"/>
    </source>
</evidence>
<dbReference type="AlphaFoldDB" id="A0A975TTP3"/>
<evidence type="ECO:0000259" key="3">
    <source>
        <dbReference type="Pfam" id="PF00155"/>
    </source>
</evidence>
<gene>
    <name evidence="4" type="ORF">KUL25_16850</name>
</gene>
<dbReference type="InterPro" id="IPR015421">
    <property type="entry name" value="PyrdxlP-dep_Trfase_major"/>
</dbReference>
<accession>A0A975TTP3</accession>
<dbReference type="InterPro" id="IPR004839">
    <property type="entry name" value="Aminotransferase_I/II_large"/>
</dbReference>
<keyword evidence="4" id="KW-0808">Transferase</keyword>
<dbReference type="InterPro" id="IPR015424">
    <property type="entry name" value="PyrdxlP-dep_Trfase"/>
</dbReference>
<dbReference type="Gene3D" id="3.90.1150.10">
    <property type="entry name" value="Aspartate Aminotransferase, domain 1"/>
    <property type="match status" value="1"/>
</dbReference>
<keyword evidence="4" id="KW-0032">Aminotransferase</keyword>
<dbReference type="Gene3D" id="3.40.640.10">
    <property type="entry name" value="Type I PLP-dependent aspartate aminotransferase-like (Major domain)"/>
    <property type="match status" value="1"/>
</dbReference>
<dbReference type="InterPro" id="IPR015422">
    <property type="entry name" value="PyrdxlP-dep_Trfase_small"/>
</dbReference>
<dbReference type="PANTHER" id="PTHR42885">
    <property type="entry name" value="HISTIDINOL-PHOSPHATE AMINOTRANSFERASE-RELATED"/>
    <property type="match status" value="1"/>
</dbReference>
<reference evidence="4 5" key="1">
    <citation type="submission" date="2021-07" db="EMBL/GenBank/DDBJ databases">
        <title>Karlodiniumbacter phycospheric gen. nov., sp. nov., a phycosphere bacterium isolated from karlodinium veneficum.</title>
        <authorList>
            <person name="Peng Y."/>
            <person name="Jiang L."/>
            <person name="Lee J."/>
        </authorList>
    </citation>
    <scope>NUCLEOTIDE SEQUENCE</scope>
    <source>
        <strain evidence="4 5">N5</strain>
    </source>
</reference>
<evidence type="ECO:0000256" key="2">
    <source>
        <dbReference type="ARBA" id="ARBA00022898"/>
    </source>
</evidence>
<sequence length="325" mass="35197">MTALFPKRDHGGGLDAAAAEYGGQQEAWLDLSTGINPIAYPVGDLPQKVWSRLPGEGAMARLLQTARAFWSVPDEVEIIAAAGASPLIARMPDLAALSGAYIPMPTYNEHAAAFAARGRLNDPRNPKNPVHVYVHPNNPDGRMWPGSAIGGRPLTIIDESFCDTVPERSHIARAAEPGVIVLKSFGKFWGLAGVRLGFAMARPETFAPVNGKGTLAELMGPWSVSGPALEIGARALSDLGWADTTRVRLGRDAARLDHLMLTAGAEIVGGTTLFRTYTLREGAEYWQKRLAAHRIWSRIFPYSTNWIRLGLPGTDEEWARLEAAL</sequence>
<evidence type="ECO:0000256" key="1">
    <source>
        <dbReference type="ARBA" id="ARBA00001933"/>
    </source>
</evidence>
<evidence type="ECO:0000313" key="5">
    <source>
        <dbReference type="Proteomes" id="UP000693972"/>
    </source>
</evidence>
<protein>
    <submittedName>
        <fullName evidence="4">Pyridoxal phosphate-dependent class II aminotransferase</fullName>
    </submittedName>
</protein>
<comment type="cofactor">
    <cofactor evidence="1">
        <name>pyridoxal 5'-phosphate</name>
        <dbReference type="ChEBI" id="CHEBI:597326"/>
    </cofactor>
</comment>
<organism evidence="4">
    <name type="scientific">Gymnodinialimonas phycosphaerae</name>
    <dbReference type="NCBI Taxonomy" id="2841589"/>
    <lineage>
        <taxon>Bacteria</taxon>
        <taxon>Pseudomonadati</taxon>
        <taxon>Pseudomonadota</taxon>
        <taxon>Alphaproteobacteria</taxon>
        <taxon>Rhodobacterales</taxon>
        <taxon>Paracoccaceae</taxon>
        <taxon>Gymnodinialimonas</taxon>
    </lineage>
</organism>
<dbReference type="GO" id="GO:0008483">
    <property type="term" value="F:transaminase activity"/>
    <property type="evidence" value="ECO:0007669"/>
    <property type="project" value="UniProtKB-KW"/>
</dbReference>
<keyword evidence="2" id="KW-0663">Pyridoxal phosphate</keyword>
<dbReference type="EMBL" id="JAIMBW010000001">
    <property type="protein sequence ID" value="MBY4894427.1"/>
    <property type="molecule type" value="Genomic_DNA"/>
</dbReference>
<dbReference type="Pfam" id="PF00155">
    <property type="entry name" value="Aminotran_1_2"/>
    <property type="match status" value="1"/>
</dbReference>
<keyword evidence="5" id="KW-1185">Reference proteome</keyword>
<dbReference type="PANTHER" id="PTHR42885:SF1">
    <property type="entry name" value="THREONINE-PHOSPHATE DECARBOXYLASE"/>
    <property type="match status" value="1"/>
</dbReference>
<dbReference type="GO" id="GO:0030170">
    <property type="term" value="F:pyridoxal phosphate binding"/>
    <property type="evidence" value="ECO:0007669"/>
    <property type="project" value="InterPro"/>
</dbReference>
<dbReference type="SUPFAM" id="SSF53383">
    <property type="entry name" value="PLP-dependent transferases"/>
    <property type="match status" value="1"/>
</dbReference>
<proteinExistence type="predicted"/>
<name>A0A975TTP3_9RHOB</name>